<dbReference type="GeneID" id="99635781"/>
<dbReference type="STRING" id="207340.APZ41_011240"/>
<reference evidence="2 4" key="1">
    <citation type="submission" date="2016-12" db="EMBL/GenBank/DDBJ databases">
        <title>Draft genome sequence of Roseomonas mucosa strain AU37, isolated from a peripheral intravenous catheter.</title>
        <authorList>
            <person name="Choudhury M.A."/>
            <person name="Sidjabat H.E."/>
            <person name="Wailan A.M."/>
            <person name="Zhang L."/>
            <person name="Marsh N.M."/>
            <person name="Rickard C.M."/>
            <person name="Davies M."/>
            <person name="Mcmillan D.J."/>
        </authorList>
    </citation>
    <scope>NUCLEOTIDE SEQUENCE [LARGE SCALE GENOMIC DNA]</scope>
    <source>
        <strain evidence="2 4">SAVE376</strain>
    </source>
</reference>
<evidence type="ECO:0000313" key="3">
    <source>
        <dbReference type="EMBL" id="SUE38743.1"/>
    </source>
</evidence>
<accession>A0A1S8D408</accession>
<dbReference type="PANTHER" id="PTHR40265">
    <property type="entry name" value="BLL2707 PROTEIN"/>
    <property type="match status" value="1"/>
</dbReference>
<dbReference type="InterPro" id="IPR025870">
    <property type="entry name" value="Glyoxalase-like_dom"/>
</dbReference>
<dbReference type="Pfam" id="PF13468">
    <property type="entry name" value="Glyoxalase_3"/>
    <property type="match status" value="1"/>
</dbReference>
<dbReference type="InterPro" id="IPR029068">
    <property type="entry name" value="Glyas_Bleomycin-R_OHBP_Dase"/>
</dbReference>
<dbReference type="Gene3D" id="3.10.180.10">
    <property type="entry name" value="2,3-Dihydroxybiphenyl 1,2-Dioxygenase, domain 1"/>
    <property type="match status" value="1"/>
</dbReference>
<name>A0A1S8D408_9PROT</name>
<evidence type="ECO:0000259" key="1">
    <source>
        <dbReference type="Pfam" id="PF13468"/>
    </source>
</evidence>
<dbReference type="EMBL" id="UGVN01000001">
    <property type="protein sequence ID" value="SUE38743.1"/>
    <property type="molecule type" value="Genomic_DNA"/>
</dbReference>
<gene>
    <name evidence="2" type="ORF">APZ41_011240</name>
    <name evidence="3" type="ORF">NCTC13291_00851</name>
</gene>
<proteinExistence type="predicted"/>
<evidence type="ECO:0000313" key="2">
    <source>
        <dbReference type="EMBL" id="ONH83072.1"/>
    </source>
</evidence>
<dbReference type="RefSeq" id="WP_019461798.1">
    <property type="nucleotide sequence ID" value="NZ_AP031462.1"/>
</dbReference>
<dbReference type="Proteomes" id="UP000054844">
    <property type="component" value="Unassembled WGS sequence"/>
</dbReference>
<sequence>MSDLSATIDHVVITVGDRLDAALAQYTRLGFDMTERGHHTLGSSNHLAIFGRDYLELLGYEPGRTPLEASQRADLHTAPPGLSGLVFKPDAPDFAGRLRAKGAPVGEAREFSRPVRLGEESRDARFRTASVTDPAVQSGRVFFCHHDTPELVWREEWRRHPNGVTGVAEFVIASGEPERMGGLFRRLFGADSVRETEGGLCLPAGSGTVLVLRPDVVAERFGEVPALEEGRDRMVALSLHCAAPEQVAVLLAGNGVTAVRHGARLVVPPAEAAGLALAFMD</sequence>
<organism evidence="2 4">
    <name type="scientific">Roseomonas mucosa</name>
    <dbReference type="NCBI Taxonomy" id="207340"/>
    <lineage>
        <taxon>Bacteria</taxon>
        <taxon>Pseudomonadati</taxon>
        <taxon>Pseudomonadota</taxon>
        <taxon>Alphaproteobacteria</taxon>
        <taxon>Acetobacterales</taxon>
        <taxon>Roseomonadaceae</taxon>
        <taxon>Roseomonas</taxon>
    </lineage>
</organism>
<dbReference type="SUPFAM" id="SSF54593">
    <property type="entry name" value="Glyoxalase/Bleomycin resistance protein/Dihydroxybiphenyl dioxygenase"/>
    <property type="match status" value="1"/>
</dbReference>
<evidence type="ECO:0000313" key="4">
    <source>
        <dbReference type="Proteomes" id="UP000054844"/>
    </source>
</evidence>
<reference evidence="3 5" key="2">
    <citation type="submission" date="2018-06" db="EMBL/GenBank/DDBJ databases">
        <authorList>
            <consortium name="Pathogen Informatics"/>
            <person name="Doyle S."/>
        </authorList>
    </citation>
    <scope>NUCLEOTIDE SEQUENCE [LARGE SCALE GENOMIC DNA]</scope>
    <source>
        <strain evidence="3 5">NCTC13291</strain>
    </source>
</reference>
<evidence type="ECO:0000313" key="5">
    <source>
        <dbReference type="Proteomes" id="UP000254919"/>
    </source>
</evidence>
<dbReference type="PANTHER" id="PTHR40265:SF1">
    <property type="entry name" value="GLYOXALASE-LIKE DOMAIN-CONTAINING PROTEIN"/>
    <property type="match status" value="1"/>
</dbReference>
<keyword evidence="4" id="KW-1185">Reference proteome</keyword>
<dbReference type="Proteomes" id="UP000254919">
    <property type="component" value="Unassembled WGS sequence"/>
</dbReference>
<dbReference type="EMBL" id="LLWF02000032">
    <property type="protein sequence ID" value="ONH83072.1"/>
    <property type="molecule type" value="Genomic_DNA"/>
</dbReference>
<dbReference type="AlphaFoldDB" id="A0A1S8D408"/>
<protein>
    <recommendedName>
        <fullName evidence="1">Glyoxalase-like domain-containing protein</fullName>
    </recommendedName>
</protein>
<dbReference type="OrthoDB" id="9812467at2"/>
<feature type="domain" description="Glyoxalase-like" evidence="1">
    <location>
        <begin position="8"/>
        <end position="187"/>
    </location>
</feature>